<proteinExistence type="predicted"/>
<dbReference type="AlphaFoldDB" id="A0A699YAU7"/>
<organism evidence="1 2">
    <name type="scientific">Haematococcus lacustris</name>
    <name type="common">Green alga</name>
    <name type="synonym">Haematococcus pluvialis</name>
    <dbReference type="NCBI Taxonomy" id="44745"/>
    <lineage>
        <taxon>Eukaryota</taxon>
        <taxon>Viridiplantae</taxon>
        <taxon>Chlorophyta</taxon>
        <taxon>core chlorophytes</taxon>
        <taxon>Chlorophyceae</taxon>
        <taxon>CS clade</taxon>
        <taxon>Chlamydomonadales</taxon>
        <taxon>Haematococcaceae</taxon>
        <taxon>Haematococcus</taxon>
    </lineage>
</organism>
<protein>
    <submittedName>
        <fullName evidence="1">Uncharacterized protein</fullName>
    </submittedName>
</protein>
<keyword evidence="2" id="KW-1185">Reference proteome</keyword>
<gene>
    <name evidence="1" type="ORF">HaLaN_01094</name>
</gene>
<evidence type="ECO:0000313" key="2">
    <source>
        <dbReference type="Proteomes" id="UP000485058"/>
    </source>
</evidence>
<comment type="caution">
    <text evidence="1">The sequence shown here is derived from an EMBL/GenBank/DDBJ whole genome shotgun (WGS) entry which is preliminary data.</text>
</comment>
<feature type="non-terminal residue" evidence="1">
    <location>
        <position position="1"/>
    </location>
</feature>
<sequence>MRSGQLVTDQLARWKLTKGQVKHASGLNNSRRDTERWLALIKPHLQHLAAASSAGTSLVANLKHINVTLATWDAVWEVYLDPKWAQQRLRLYGAQDRALDQFFKKLE</sequence>
<dbReference type="EMBL" id="BLLF01000040">
    <property type="protein sequence ID" value="GFH06461.1"/>
    <property type="molecule type" value="Genomic_DNA"/>
</dbReference>
<name>A0A699YAU7_HAELA</name>
<reference evidence="1 2" key="1">
    <citation type="submission" date="2020-02" db="EMBL/GenBank/DDBJ databases">
        <title>Draft genome sequence of Haematococcus lacustris strain NIES-144.</title>
        <authorList>
            <person name="Morimoto D."/>
            <person name="Nakagawa S."/>
            <person name="Yoshida T."/>
            <person name="Sawayama S."/>
        </authorList>
    </citation>
    <scope>NUCLEOTIDE SEQUENCE [LARGE SCALE GENOMIC DNA]</scope>
    <source>
        <strain evidence="1 2">NIES-144</strain>
    </source>
</reference>
<accession>A0A699YAU7</accession>
<dbReference type="Proteomes" id="UP000485058">
    <property type="component" value="Unassembled WGS sequence"/>
</dbReference>
<evidence type="ECO:0000313" key="1">
    <source>
        <dbReference type="EMBL" id="GFH06461.1"/>
    </source>
</evidence>